<dbReference type="PANTHER" id="PTHR22926">
    <property type="entry name" value="PHOSPHO-N-ACETYLMURAMOYL-PENTAPEPTIDE-TRANSFERASE"/>
    <property type="match status" value="1"/>
</dbReference>
<evidence type="ECO:0000256" key="1">
    <source>
        <dbReference type="ARBA" id="ARBA00004141"/>
    </source>
</evidence>
<gene>
    <name evidence="7" type="ORF">SSCH_460014</name>
</gene>
<evidence type="ECO:0000313" key="7">
    <source>
        <dbReference type="EMBL" id="CEO89364.1"/>
    </source>
</evidence>
<dbReference type="EMBL" id="CDRZ01000243">
    <property type="protein sequence ID" value="CEO89364.1"/>
    <property type="molecule type" value="Genomic_DNA"/>
</dbReference>
<dbReference type="Proteomes" id="UP000046155">
    <property type="component" value="Unassembled WGS sequence"/>
</dbReference>
<evidence type="ECO:0008006" key="9">
    <source>
        <dbReference type="Google" id="ProtNLM"/>
    </source>
</evidence>
<organism evidence="7 8">
    <name type="scientific">Syntrophaceticus schinkii</name>
    <dbReference type="NCBI Taxonomy" id="499207"/>
    <lineage>
        <taxon>Bacteria</taxon>
        <taxon>Bacillati</taxon>
        <taxon>Bacillota</taxon>
        <taxon>Clostridia</taxon>
        <taxon>Thermoanaerobacterales</taxon>
        <taxon>Thermoanaerobacterales Family III. Incertae Sedis</taxon>
        <taxon>Syntrophaceticus</taxon>
    </lineage>
</organism>
<keyword evidence="4 6" id="KW-1133">Transmembrane helix</keyword>
<protein>
    <recommendedName>
        <fullName evidence="9">Phospho-N-acetylmuramoyl-pentapeptide-transferase</fullName>
    </recommendedName>
</protein>
<keyword evidence="3 6" id="KW-0812">Transmembrane</keyword>
<keyword evidence="8" id="KW-1185">Reference proteome</keyword>
<dbReference type="InterPro" id="IPR000715">
    <property type="entry name" value="Glycosyl_transferase_4"/>
</dbReference>
<dbReference type="GO" id="GO:0016780">
    <property type="term" value="F:phosphotransferase activity, for other substituted phosphate groups"/>
    <property type="evidence" value="ECO:0007669"/>
    <property type="project" value="InterPro"/>
</dbReference>
<comment type="subcellular location">
    <subcellularLocation>
        <location evidence="1">Membrane</location>
        <topology evidence="1">Multi-pass membrane protein</topology>
    </subcellularLocation>
</comment>
<proteinExistence type="predicted"/>
<name>A0A0B7MFI1_9FIRM</name>
<dbReference type="GO" id="GO:0071555">
    <property type="term" value="P:cell wall organization"/>
    <property type="evidence" value="ECO:0007669"/>
    <property type="project" value="TreeGrafter"/>
</dbReference>
<dbReference type="PANTHER" id="PTHR22926:SF5">
    <property type="entry name" value="PHOSPHO-N-ACETYLMURAMOYL-PENTAPEPTIDE-TRANSFERASE HOMOLOG"/>
    <property type="match status" value="1"/>
</dbReference>
<evidence type="ECO:0000313" key="8">
    <source>
        <dbReference type="Proteomes" id="UP000046155"/>
    </source>
</evidence>
<feature type="transmembrane region" description="Helical" evidence="6">
    <location>
        <begin position="6"/>
        <end position="29"/>
    </location>
</feature>
<feature type="transmembrane region" description="Helical" evidence="6">
    <location>
        <begin position="114"/>
        <end position="131"/>
    </location>
</feature>
<accession>A0A0B7MFI1</accession>
<evidence type="ECO:0000256" key="6">
    <source>
        <dbReference type="SAM" id="Phobius"/>
    </source>
</evidence>
<reference evidence="8" key="1">
    <citation type="submission" date="2015-01" db="EMBL/GenBank/DDBJ databases">
        <authorList>
            <person name="Manzoor Shahid"/>
            <person name="Zubair Saima"/>
        </authorList>
    </citation>
    <scope>NUCLEOTIDE SEQUENCE [LARGE SCALE GENOMIC DNA]</scope>
    <source>
        <strain evidence="8">Sp3</strain>
    </source>
</reference>
<evidence type="ECO:0000256" key="3">
    <source>
        <dbReference type="ARBA" id="ARBA00022692"/>
    </source>
</evidence>
<sequence>MTLLTRVILAAVVSLVVVLAIGPFFIPLLQRLKFGQEVRSDGPRTHLKKQGTATMGGVMILLTAGISGFLFTTNPWETMFLFLIMLGCGLLGLWDDFLIVVLRRPLGLRARAKILGQLLIGILLAWGAYLLGRGTTIAVPFTAMEIEAGFFLLYICSGCLNICCKCRQPHRWFGWVGQRLNGDRLCCLCFNCLENGSQCSSGFCRGFRRGLSGIPQV</sequence>
<dbReference type="GO" id="GO:0005886">
    <property type="term" value="C:plasma membrane"/>
    <property type="evidence" value="ECO:0007669"/>
    <property type="project" value="TreeGrafter"/>
</dbReference>
<dbReference type="GO" id="GO:0044038">
    <property type="term" value="P:cell wall macromolecule biosynthetic process"/>
    <property type="evidence" value="ECO:0007669"/>
    <property type="project" value="TreeGrafter"/>
</dbReference>
<feature type="transmembrane region" description="Helical" evidence="6">
    <location>
        <begin position="137"/>
        <end position="163"/>
    </location>
</feature>
<evidence type="ECO:0000256" key="4">
    <source>
        <dbReference type="ARBA" id="ARBA00022989"/>
    </source>
</evidence>
<keyword evidence="2" id="KW-0808">Transferase</keyword>
<evidence type="ECO:0000256" key="2">
    <source>
        <dbReference type="ARBA" id="ARBA00022679"/>
    </source>
</evidence>
<evidence type="ECO:0000256" key="5">
    <source>
        <dbReference type="ARBA" id="ARBA00023136"/>
    </source>
</evidence>
<feature type="transmembrane region" description="Helical" evidence="6">
    <location>
        <begin position="79"/>
        <end position="102"/>
    </location>
</feature>
<keyword evidence="5 6" id="KW-0472">Membrane</keyword>
<feature type="transmembrane region" description="Helical" evidence="6">
    <location>
        <begin position="50"/>
        <end position="73"/>
    </location>
</feature>
<dbReference type="AlphaFoldDB" id="A0A0B7MFI1"/>